<dbReference type="Pfam" id="PF04229">
    <property type="entry name" value="GrpB"/>
    <property type="match status" value="1"/>
</dbReference>
<name>A0A849VHK6_9GAMM</name>
<organism evidence="1 2">
    <name type="scientific">Pseudoalteromonas caenipelagi</name>
    <dbReference type="NCBI Taxonomy" id="2726988"/>
    <lineage>
        <taxon>Bacteria</taxon>
        <taxon>Pseudomonadati</taxon>
        <taxon>Pseudomonadota</taxon>
        <taxon>Gammaproteobacteria</taxon>
        <taxon>Alteromonadales</taxon>
        <taxon>Pseudoalteromonadaceae</taxon>
        <taxon>Pseudoalteromonas</taxon>
    </lineage>
</organism>
<dbReference type="EMBL" id="JABBPG010000007">
    <property type="protein sequence ID" value="NOU51953.1"/>
    <property type="molecule type" value="Genomic_DNA"/>
</dbReference>
<dbReference type="Proteomes" id="UP000586305">
    <property type="component" value="Unassembled WGS sequence"/>
</dbReference>
<reference evidence="1 2" key="1">
    <citation type="submission" date="2020-04" db="EMBL/GenBank/DDBJ databases">
        <title>Pseudoalteromonas caenipelagi sp. nov., isolated from a tidal flat.</title>
        <authorList>
            <person name="Park S."/>
            <person name="Yoon J.-H."/>
        </authorList>
    </citation>
    <scope>NUCLEOTIDE SEQUENCE [LARGE SCALE GENOMIC DNA]</scope>
    <source>
        <strain evidence="1 2">JBTF-M23</strain>
    </source>
</reference>
<protein>
    <submittedName>
        <fullName evidence="1">GrpB family protein</fullName>
    </submittedName>
</protein>
<evidence type="ECO:0000313" key="2">
    <source>
        <dbReference type="Proteomes" id="UP000586305"/>
    </source>
</evidence>
<sequence length="221" mass="25379">MKTAHLKAFKALKSQYKEFNHEPIEQVFKRMLLVKAPDLSLEQQSFKPSWQRDFNLEKYRLLQGVSNVFNAFHIGSTSIQGMTAKDVIDIILVVDCQPTHEALLSQLAELGYQNYGVSPISSDAIWCWRILEEVSYVVHICHSNNPCTELIVAFPEYLNKNRQAQLEYVVQKQRLISSEQDLLSYSVSKLGIYCHFFKMAGQWKAKQPGGLALVRHEKSTQ</sequence>
<keyword evidence="2" id="KW-1185">Reference proteome</keyword>
<dbReference type="InterPro" id="IPR007344">
    <property type="entry name" value="GrpB/CoaE"/>
</dbReference>
<dbReference type="RefSeq" id="WP_171627010.1">
    <property type="nucleotide sequence ID" value="NZ_JABBPG010000007.1"/>
</dbReference>
<proteinExistence type="predicted"/>
<dbReference type="Gene3D" id="3.30.460.10">
    <property type="entry name" value="Beta Polymerase, domain 2"/>
    <property type="match status" value="1"/>
</dbReference>
<dbReference type="SUPFAM" id="SSF81301">
    <property type="entry name" value="Nucleotidyltransferase"/>
    <property type="match status" value="1"/>
</dbReference>
<dbReference type="AlphaFoldDB" id="A0A849VHK6"/>
<dbReference type="PANTHER" id="PTHR34822">
    <property type="entry name" value="GRPB DOMAIN PROTEIN (AFU_ORTHOLOGUE AFUA_1G01530)"/>
    <property type="match status" value="1"/>
</dbReference>
<gene>
    <name evidence="1" type="ORF">HG263_15580</name>
</gene>
<accession>A0A849VHK6</accession>
<comment type="caution">
    <text evidence="1">The sequence shown here is derived from an EMBL/GenBank/DDBJ whole genome shotgun (WGS) entry which is preliminary data.</text>
</comment>
<evidence type="ECO:0000313" key="1">
    <source>
        <dbReference type="EMBL" id="NOU51953.1"/>
    </source>
</evidence>
<dbReference type="PANTHER" id="PTHR34822:SF1">
    <property type="entry name" value="GRPB FAMILY PROTEIN"/>
    <property type="match status" value="1"/>
</dbReference>
<dbReference type="InterPro" id="IPR043519">
    <property type="entry name" value="NT_sf"/>
</dbReference>